<evidence type="ECO:0000313" key="9">
    <source>
        <dbReference type="Proteomes" id="UP001196565"/>
    </source>
</evidence>
<feature type="transmembrane region" description="Helical" evidence="7">
    <location>
        <begin position="120"/>
        <end position="140"/>
    </location>
</feature>
<dbReference type="Pfam" id="PF13440">
    <property type="entry name" value="Polysacc_synt_3"/>
    <property type="match status" value="1"/>
</dbReference>
<accession>A0ABS7A5F2</accession>
<evidence type="ECO:0000256" key="3">
    <source>
        <dbReference type="ARBA" id="ARBA00022475"/>
    </source>
</evidence>
<dbReference type="Proteomes" id="UP001196565">
    <property type="component" value="Unassembled WGS sequence"/>
</dbReference>
<evidence type="ECO:0000313" key="8">
    <source>
        <dbReference type="EMBL" id="MBW6397524.1"/>
    </source>
</evidence>
<name>A0ABS7A5F2_9PROT</name>
<comment type="similarity">
    <text evidence="2">Belongs to the polysaccharide synthase family.</text>
</comment>
<gene>
    <name evidence="8" type="ORF">KPL78_06685</name>
</gene>
<sequence>MRQRTRCGQMSSTRRSLALSFLEKYLSFTIQFGTSMIVARLIAPDAFGAFAIAFSIVGFATALRDMGINNYLIQHPDPKPADLRASLFVTCSMAWGLGLLMLALSPLIGDWYGAEVRNLVYVMLLSFVLVPFGSTAFAMLQRELDFAALLRINLAGTVTNAGLSILLAGMGWDAMALATASVAGQLVTVLFAIAQRPRIDYVSFSIAGVGRVFRFGALVALSALLQQFSTNIAMLITGRFVSLQDIGLLARAQSVTGLFSRLIMDAVQPLMLPVLSAMRRDGIDLAAPLARGLSYLSVVSWPFFLFVALHAEGIIVVLFGARWVDAAILLRIMSFSGLFWIVQPIANPLLIAAGRVAVTARVQAINQVLALAGVLLAAPLGIVAVAMAGIVISALHGAVWLFHTQRAVRLTSAGFRDAFGRSALVAVLAIALPAMAAEFLPRPGPLAALILDGALLAGAWLGAVFALRHPIAAEVSMLVQLLRRRWSALIAASRNPGEASGAHGTDRSRRP</sequence>
<comment type="caution">
    <text evidence="8">The sequence shown here is derived from an EMBL/GenBank/DDBJ whole genome shotgun (WGS) entry which is preliminary data.</text>
</comment>
<keyword evidence="5 7" id="KW-1133">Transmembrane helix</keyword>
<keyword evidence="4 7" id="KW-0812">Transmembrane</keyword>
<feature type="transmembrane region" description="Helical" evidence="7">
    <location>
        <begin position="47"/>
        <end position="64"/>
    </location>
</feature>
<evidence type="ECO:0000256" key="2">
    <source>
        <dbReference type="ARBA" id="ARBA00007430"/>
    </source>
</evidence>
<feature type="transmembrane region" description="Helical" evidence="7">
    <location>
        <begin position="369"/>
        <end position="402"/>
    </location>
</feature>
<keyword evidence="3" id="KW-1003">Cell membrane</keyword>
<comment type="subcellular location">
    <subcellularLocation>
        <location evidence="1">Cell membrane</location>
        <topology evidence="1">Multi-pass membrane protein</topology>
    </subcellularLocation>
</comment>
<evidence type="ECO:0000256" key="5">
    <source>
        <dbReference type="ARBA" id="ARBA00022989"/>
    </source>
</evidence>
<dbReference type="EMBL" id="JAHYBZ010000002">
    <property type="protein sequence ID" value="MBW6397524.1"/>
    <property type="molecule type" value="Genomic_DNA"/>
</dbReference>
<feature type="transmembrane region" description="Helical" evidence="7">
    <location>
        <begin position="176"/>
        <end position="194"/>
    </location>
</feature>
<feature type="transmembrane region" description="Helical" evidence="7">
    <location>
        <begin position="299"/>
        <end position="321"/>
    </location>
</feature>
<feature type="transmembrane region" description="Helical" evidence="7">
    <location>
        <begin position="446"/>
        <end position="467"/>
    </location>
</feature>
<evidence type="ECO:0000256" key="6">
    <source>
        <dbReference type="ARBA" id="ARBA00023136"/>
    </source>
</evidence>
<evidence type="ECO:0000256" key="4">
    <source>
        <dbReference type="ARBA" id="ARBA00022692"/>
    </source>
</evidence>
<dbReference type="PANTHER" id="PTHR30250">
    <property type="entry name" value="PST FAMILY PREDICTED COLANIC ACID TRANSPORTER"/>
    <property type="match status" value="1"/>
</dbReference>
<keyword evidence="6 7" id="KW-0472">Membrane</keyword>
<proteinExistence type="inferred from homology"/>
<evidence type="ECO:0000256" key="7">
    <source>
        <dbReference type="SAM" id="Phobius"/>
    </source>
</evidence>
<feature type="transmembrane region" description="Helical" evidence="7">
    <location>
        <begin position="85"/>
        <end position="108"/>
    </location>
</feature>
<keyword evidence="9" id="KW-1185">Reference proteome</keyword>
<dbReference type="RefSeq" id="WP_219762130.1">
    <property type="nucleotide sequence ID" value="NZ_JAHYBZ010000002.1"/>
</dbReference>
<feature type="transmembrane region" description="Helical" evidence="7">
    <location>
        <begin position="328"/>
        <end position="349"/>
    </location>
</feature>
<feature type="transmembrane region" description="Helical" evidence="7">
    <location>
        <begin position="423"/>
        <end position="440"/>
    </location>
</feature>
<protein>
    <submittedName>
        <fullName evidence="8">Oligosaccharide flippase family protein</fullName>
    </submittedName>
</protein>
<dbReference type="PANTHER" id="PTHR30250:SF10">
    <property type="entry name" value="LIPOPOLYSACCHARIDE BIOSYNTHESIS PROTEIN WZXC"/>
    <property type="match status" value="1"/>
</dbReference>
<organism evidence="8 9">
    <name type="scientific">Roseomonas alba</name>
    <dbReference type="NCBI Taxonomy" id="2846776"/>
    <lineage>
        <taxon>Bacteria</taxon>
        <taxon>Pseudomonadati</taxon>
        <taxon>Pseudomonadota</taxon>
        <taxon>Alphaproteobacteria</taxon>
        <taxon>Acetobacterales</taxon>
        <taxon>Roseomonadaceae</taxon>
        <taxon>Roseomonas</taxon>
    </lineage>
</organism>
<evidence type="ECO:0000256" key="1">
    <source>
        <dbReference type="ARBA" id="ARBA00004651"/>
    </source>
</evidence>
<dbReference type="InterPro" id="IPR050833">
    <property type="entry name" value="Poly_Biosynth_Transport"/>
</dbReference>
<reference evidence="8 9" key="1">
    <citation type="submission" date="2021-07" db="EMBL/GenBank/DDBJ databases">
        <authorList>
            <person name="So Y."/>
        </authorList>
    </citation>
    <scope>NUCLEOTIDE SEQUENCE [LARGE SCALE GENOMIC DNA]</scope>
    <source>
        <strain evidence="8 9">HJA6</strain>
    </source>
</reference>